<keyword evidence="1" id="KW-1185">Reference proteome</keyword>
<reference evidence="2" key="1">
    <citation type="submission" date="2025-08" db="UniProtKB">
        <authorList>
            <consortium name="RefSeq"/>
        </authorList>
    </citation>
    <scope>IDENTIFICATION</scope>
    <source>
        <strain evidence="2">MV-25-SWS-2005</strain>
        <tissue evidence="2">Whole body</tissue>
    </source>
</reference>
<proteinExistence type="predicted"/>
<name>A0A6I8V8R7_DROPS</name>
<protein>
    <submittedName>
        <fullName evidence="2">Uncharacterized protein isoform X2</fullName>
    </submittedName>
</protein>
<evidence type="ECO:0000313" key="1">
    <source>
        <dbReference type="Proteomes" id="UP000001819"/>
    </source>
</evidence>
<dbReference type="ExpressionAtlas" id="A0A6I8V8R7">
    <property type="expression patterns" value="baseline"/>
</dbReference>
<dbReference type="Proteomes" id="UP000001819">
    <property type="component" value="Chromosome 4"/>
</dbReference>
<dbReference type="AlphaFoldDB" id="A0A6I8V8R7"/>
<sequence>MSKFNQNLPIEINEKLPENIDKNLPKTIEETLPETLNEPKSIFGLTQIESLHEITTKSTTDKELKNLDPQIEKLVIQSLEELQSITQSDATNQDELRMSFIIPKVMSQLQSTNILAERLQAMRTELESCKLHMHDMSKDIGDVFMDLHTIFKTLESKDKKNILSKKDRDRLAKCAHKAETLQELSKHFLINDPRELSAMFKAPKVEPK</sequence>
<organism evidence="1 2">
    <name type="scientific">Drosophila pseudoobscura pseudoobscura</name>
    <name type="common">Fruit fly</name>
    <dbReference type="NCBI Taxonomy" id="46245"/>
    <lineage>
        <taxon>Eukaryota</taxon>
        <taxon>Metazoa</taxon>
        <taxon>Ecdysozoa</taxon>
        <taxon>Arthropoda</taxon>
        <taxon>Hexapoda</taxon>
        <taxon>Insecta</taxon>
        <taxon>Pterygota</taxon>
        <taxon>Neoptera</taxon>
        <taxon>Endopterygota</taxon>
        <taxon>Diptera</taxon>
        <taxon>Brachycera</taxon>
        <taxon>Muscomorpha</taxon>
        <taxon>Ephydroidea</taxon>
        <taxon>Drosophilidae</taxon>
        <taxon>Drosophila</taxon>
        <taxon>Sophophora</taxon>
    </lineage>
</organism>
<evidence type="ECO:0000313" key="2">
    <source>
        <dbReference type="RefSeq" id="XP_015036182.2"/>
    </source>
</evidence>
<gene>
    <name evidence="2" type="primary">LOC6903018</name>
</gene>
<accession>A0A6I8V8R7</accession>
<dbReference type="RefSeq" id="XP_015036182.2">
    <property type="nucleotide sequence ID" value="XM_015180696.2"/>
</dbReference>